<reference evidence="1 2" key="1">
    <citation type="submission" date="2018-11" db="EMBL/GenBank/DDBJ databases">
        <authorList>
            <person name="Li F."/>
        </authorList>
    </citation>
    <scope>NUCLEOTIDE SEQUENCE [LARGE SCALE GENOMIC DNA]</scope>
    <source>
        <strain evidence="1 2">Gsoil 097</strain>
    </source>
</reference>
<protein>
    <submittedName>
        <fullName evidence="1">Uncharacterized protein</fullName>
    </submittedName>
</protein>
<name>A0A3N0CGF9_9ACTN</name>
<evidence type="ECO:0000313" key="1">
    <source>
        <dbReference type="EMBL" id="RNL62399.1"/>
    </source>
</evidence>
<accession>A0A3N0CGF9</accession>
<dbReference type="Proteomes" id="UP000267128">
    <property type="component" value="Unassembled WGS sequence"/>
</dbReference>
<sequence length="169" mass="18025">MSGDNRIYESTAGDGLGSDSGIIAVVDAHDLDGFLEESRRGWDGTDLLPTGGLFTTQGALISVGGADVFAWRAMGTSVEVTELEIALDDDETTNWKSLGVVPTRKGILLVGGPEALVHYVPCPPNRPVDVQSMWLALTVRPGLVELVLGTSRASEYPTSLKLVHRNVSY</sequence>
<dbReference type="AlphaFoldDB" id="A0A3N0CGF9"/>
<proteinExistence type="predicted"/>
<dbReference type="EMBL" id="RJSE01000007">
    <property type="protein sequence ID" value="RNL62399.1"/>
    <property type="molecule type" value="Genomic_DNA"/>
</dbReference>
<organism evidence="1 2">
    <name type="scientific">Nocardioides marmoriginsengisoli</name>
    <dbReference type="NCBI Taxonomy" id="661483"/>
    <lineage>
        <taxon>Bacteria</taxon>
        <taxon>Bacillati</taxon>
        <taxon>Actinomycetota</taxon>
        <taxon>Actinomycetes</taxon>
        <taxon>Propionibacteriales</taxon>
        <taxon>Nocardioidaceae</taxon>
        <taxon>Nocardioides</taxon>
    </lineage>
</organism>
<keyword evidence="2" id="KW-1185">Reference proteome</keyword>
<evidence type="ECO:0000313" key="2">
    <source>
        <dbReference type="Proteomes" id="UP000267128"/>
    </source>
</evidence>
<comment type="caution">
    <text evidence="1">The sequence shown here is derived from an EMBL/GenBank/DDBJ whole genome shotgun (WGS) entry which is preliminary data.</text>
</comment>
<gene>
    <name evidence="1" type="ORF">EFK50_11530</name>
</gene>